<dbReference type="PROSITE" id="PS50234">
    <property type="entry name" value="VWFA"/>
    <property type="match status" value="1"/>
</dbReference>
<feature type="region of interest" description="Disordered" evidence="1">
    <location>
        <begin position="257"/>
        <end position="312"/>
    </location>
</feature>
<dbReference type="GO" id="GO:0016851">
    <property type="term" value="F:magnesium chelatase activity"/>
    <property type="evidence" value="ECO:0007669"/>
    <property type="project" value="UniProtKB-EC"/>
</dbReference>
<dbReference type="PANTHER" id="PTHR43473:SF2">
    <property type="entry name" value="MAGNESIUM-CHELATASE SUBUNIT CHLD, CHLOROPLASTIC"/>
    <property type="match status" value="1"/>
</dbReference>
<name>A0A0K8NWT5_PISS1</name>
<evidence type="ECO:0000313" key="3">
    <source>
        <dbReference type="EMBL" id="GAP34400.1"/>
    </source>
</evidence>
<dbReference type="Gene3D" id="1.10.8.80">
    <property type="entry name" value="Magnesium chelatase subunit I, C-Terminal domain"/>
    <property type="match status" value="1"/>
</dbReference>
<dbReference type="SUPFAM" id="SSF52540">
    <property type="entry name" value="P-loop containing nucleoside triphosphate hydrolases"/>
    <property type="match status" value="1"/>
</dbReference>
<reference evidence="3 4" key="2">
    <citation type="journal article" date="2016" name="Science">
        <title>A bacterium that degrades and assimilates poly(ethylene terephthalate).</title>
        <authorList>
            <person name="Yoshida S."/>
            <person name="Hiraga K."/>
            <person name="Takehana T."/>
            <person name="Taniguchi I."/>
            <person name="Yamaji H."/>
            <person name="Maeda Y."/>
            <person name="Toyohara K."/>
            <person name="Miyamoto K."/>
            <person name="Kimura Y."/>
            <person name="Oda K."/>
        </authorList>
    </citation>
    <scope>NUCLEOTIDE SEQUENCE [LARGE SCALE GENOMIC DNA]</scope>
    <source>
        <strain evidence="4">NBRC 110686 / TISTR 2288 / 201-F6</strain>
    </source>
</reference>
<dbReference type="InterPro" id="IPR027417">
    <property type="entry name" value="P-loop_NTPase"/>
</dbReference>
<dbReference type="SUPFAM" id="SSF53300">
    <property type="entry name" value="vWA-like"/>
    <property type="match status" value="1"/>
</dbReference>
<dbReference type="Proteomes" id="UP000037660">
    <property type="component" value="Unassembled WGS sequence"/>
</dbReference>
<dbReference type="Pfam" id="PF17863">
    <property type="entry name" value="AAA_lid_2"/>
    <property type="match status" value="1"/>
</dbReference>
<dbReference type="Gene3D" id="3.40.50.410">
    <property type="entry name" value="von Willebrand factor, type A domain"/>
    <property type="match status" value="1"/>
</dbReference>
<protein>
    <submittedName>
        <fullName evidence="3">Protoporphyrin IX Mg-chelatase, subunit D</fullName>
        <ecNumber evidence="3">6.6.1.1</ecNumber>
    </submittedName>
</protein>
<feature type="domain" description="VWFA" evidence="2">
    <location>
        <begin position="418"/>
        <end position="598"/>
    </location>
</feature>
<feature type="compositionally biased region" description="Low complexity" evidence="1">
    <location>
        <begin position="293"/>
        <end position="303"/>
    </location>
</feature>
<dbReference type="OrthoDB" id="9775079at2"/>
<keyword evidence="4" id="KW-1185">Reference proteome</keyword>
<evidence type="ECO:0000256" key="1">
    <source>
        <dbReference type="SAM" id="MobiDB-lite"/>
    </source>
</evidence>
<keyword evidence="3" id="KW-0436">Ligase</keyword>
<gene>
    <name evidence="3" type="ORF">ISF6_4575</name>
</gene>
<dbReference type="InterPro" id="IPR041628">
    <property type="entry name" value="ChlI/MoxR_AAA_lid"/>
</dbReference>
<evidence type="ECO:0000259" key="2">
    <source>
        <dbReference type="PROSITE" id="PS50234"/>
    </source>
</evidence>
<accession>A0A0K8NWT5</accession>
<sequence length="599" mass="61491">MTPAAAERDADQAAAAEARRAAAVLAIDPAGLGGAVLRGPAGPARAQWLQGLEAACGAPLRKLPASVDDATLLGGLDLVGTLAAGRPVARPGLLAEADGGLLCVPMAERLPPGLAARLAAVLDTGEVPDPAGGPPRPARLAIVACDEGLDEDERLPAALAERLALHLRLPARGLPAPPSPPDVAAARARWPAVVPDEGLLPALCSAAARLGIDSLRVPWLALRVARASAALDGRPVAGPEDAAWAARWVLAPRARVRPAEPPPADPPPEATPDAPPPAEPPPAQDAAAPPPADRAAGPAAQDEAPPPGLPETLPEQVLEAALSALPPGQLLALAAGAAGRAPASRGRHGAEAASARRGRPVGARRGRPRDGERLDLLATLRAAAPWQTLRRRERGREGLQWRLDDLHRRRHRERRETTTIFAVDASGSAALHRLGEAKGAVELLLADCYVRRDRVALLAFRGSTAELLLPPTRSLPRARRCLAALPGGGGTPLAAGLDAARALALPLLRRGVSPTLVLLTDGRANVARDGSPGREAGQRDALAAARALRADGLAALLIDTSPRPQPTARELADAMGARYLALPHADARALSQAVGASLG</sequence>
<dbReference type="STRING" id="1547922.ISF6_4575"/>
<organism evidence="3 4">
    <name type="scientific">Piscinibacter sakaiensis</name>
    <name type="common">Ideonella sakaiensis</name>
    <dbReference type="NCBI Taxonomy" id="1547922"/>
    <lineage>
        <taxon>Bacteria</taxon>
        <taxon>Pseudomonadati</taxon>
        <taxon>Pseudomonadota</taxon>
        <taxon>Betaproteobacteria</taxon>
        <taxon>Burkholderiales</taxon>
        <taxon>Sphaerotilaceae</taxon>
        <taxon>Piscinibacter</taxon>
    </lineage>
</organism>
<dbReference type="Pfam" id="PF13519">
    <property type="entry name" value="VWA_2"/>
    <property type="match status" value="1"/>
</dbReference>
<feature type="compositionally biased region" description="Basic residues" evidence="1">
    <location>
        <begin position="356"/>
        <end position="367"/>
    </location>
</feature>
<feature type="compositionally biased region" description="Pro residues" evidence="1">
    <location>
        <begin position="259"/>
        <end position="292"/>
    </location>
</feature>
<dbReference type="SMART" id="SM00327">
    <property type="entry name" value="VWA"/>
    <property type="match status" value="1"/>
</dbReference>
<reference evidence="4" key="1">
    <citation type="submission" date="2015-07" db="EMBL/GenBank/DDBJ databases">
        <title>Discovery of a poly(ethylene terephthalate assimilation.</title>
        <authorList>
            <person name="Yoshida S."/>
            <person name="Hiraga K."/>
            <person name="Takehana T."/>
            <person name="Taniguchi I."/>
            <person name="Yamaji H."/>
            <person name="Maeda Y."/>
            <person name="Toyohara K."/>
            <person name="Miyamoto K."/>
            <person name="Kimura Y."/>
            <person name="Oda K."/>
        </authorList>
    </citation>
    <scope>NUCLEOTIDE SEQUENCE [LARGE SCALE GENOMIC DNA]</scope>
    <source>
        <strain evidence="4">NBRC 110686 / TISTR 2288 / 201-F6</strain>
    </source>
</reference>
<dbReference type="InterPro" id="IPR002035">
    <property type="entry name" value="VWF_A"/>
</dbReference>
<dbReference type="AlphaFoldDB" id="A0A0K8NWT5"/>
<dbReference type="EMBL" id="BBYR01000007">
    <property type="protein sequence ID" value="GAP34400.1"/>
    <property type="molecule type" value="Genomic_DNA"/>
</dbReference>
<dbReference type="NCBIfam" id="NF009943">
    <property type="entry name" value="PRK13406.1"/>
    <property type="match status" value="1"/>
</dbReference>
<dbReference type="RefSeq" id="WP_054018528.1">
    <property type="nucleotide sequence ID" value="NZ_BBYR01000007.1"/>
</dbReference>
<dbReference type="Gene3D" id="3.40.50.300">
    <property type="entry name" value="P-loop containing nucleotide triphosphate hydrolases"/>
    <property type="match status" value="1"/>
</dbReference>
<dbReference type="EC" id="6.6.1.1" evidence="3"/>
<comment type="caution">
    <text evidence="3">The sequence shown here is derived from an EMBL/GenBank/DDBJ whole genome shotgun (WGS) entry which is preliminary data.</text>
</comment>
<proteinExistence type="predicted"/>
<evidence type="ECO:0000313" key="4">
    <source>
        <dbReference type="Proteomes" id="UP000037660"/>
    </source>
</evidence>
<dbReference type="PANTHER" id="PTHR43473">
    <property type="entry name" value="MAGNESIUM-CHELATASE SUBUNIT CHLD, CHLOROPLASTIC"/>
    <property type="match status" value="1"/>
</dbReference>
<feature type="region of interest" description="Disordered" evidence="1">
    <location>
        <begin position="342"/>
        <end position="370"/>
    </location>
</feature>
<dbReference type="InterPro" id="IPR036465">
    <property type="entry name" value="vWFA_dom_sf"/>
</dbReference>